<accession>A0A1S1YRZ7</accession>
<dbReference type="InterPro" id="IPR000917">
    <property type="entry name" value="Sulfatase_N"/>
</dbReference>
<dbReference type="InterPro" id="IPR017850">
    <property type="entry name" value="Alkaline_phosphatase_core_sf"/>
</dbReference>
<evidence type="ECO:0000259" key="1">
    <source>
        <dbReference type="Pfam" id="PF00884"/>
    </source>
</evidence>
<dbReference type="EMBL" id="JRYR02000003">
    <property type="protein sequence ID" value="OHX63804.1"/>
    <property type="molecule type" value="Genomic_DNA"/>
</dbReference>
<reference evidence="2 3" key="1">
    <citation type="journal article" date="2012" name="Int. J. Syst. Evol. Microbiol.">
        <title>Flammeovirga pacifica sp. nov., isolated from deep-sea sediment.</title>
        <authorList>
            <person name="Xu H."/>
            <person name="Fu Y."/>
            <person name="Yang N."/>
            <person name="Ding Z."/>
            <person name="Lai Q."/>
            <person name="Zeng R."/>
        </authorList>
    </citation>
    <scope>NUCLEOTIDE SEQUENCE [LARGE SCALE GENOMIC DNA]</scope>
    <source>
        <strain evidence="3">DSM 24597 / LMG 26175 / WPAGA1</strain>
    </source>
</reference>
<dbReference type="AlphaFoldDB" id="A0A1S1YRZ7"/>
<dbReference type="RefSeq" id="WP_044228804.1">
    <property type="nucleotide sequence ID" value="NZ_JRYR02000003.1"/>
</dbReference>
<dbReference type="Pfam" id="PF00884">
    <property type="entry name" value="Sulfatase"/>
    <property type="match status" value="1"/>
</dbReference>
<evidence type="ECO:0000313" key="2">
    <source>
        <dbReference type="EMBL" id="OHX63804.1"/>
    </source>
</evidence>
<dbReference type="OrthoDB" id="9815108at2"/>
<dbReference type="CDD" id="cd16031">
    <property type="entry name" value="G6S_like"/>
    <property type="match status" value="1"/>
</dbReference>
<name>A0A1S1YRZ7_FLAPC</name>
<dbReference type="Proteomes" id="UP000179797">
    <property type="component" value="Unassembled WGS sequence"/>
</dbReference>
<dbReference type="PANTHER" id="PTHR43108:SF6">
    <property type="entry name" value="N-SULPHOGLUCOSAMINE SULPHOHYDROLASE"/>
    <property type="match status" value="1"/>
</dbReference>
<gene>
    <name evidence="2" type="ORF">NH26_24735</name>
</gene>
<dbReference type="STRING" id="915059.NH26_24735"/>
<evidence type="ECO:0000313" key="3">
    <source>
        <dbReference type="Proteomes" id="UP000179797"/>
    </source>
</evidence>
<sequence>MKKHTLIIVCCIFCVLTFSCQPKSNLNTVKNDIEKKPNIIFFFSDDQSYDTQKDFGNPDVKTPNLDRLAEHGLLFQRHYNTTAICMASRANVMTGQFEYKTGCNFDHGSLGTKQWSTSFPLKLKEAGYKVGFGGKFGFSVSDTNEGWKREGEVAKKDFDFWVGGTDQTKYKTAKNKYLAKYADKYPHSTRAYGAATIDFINESVKEDKPFCMSVFYKAPHRPVQPDPMFDDVYKNTVFHKLPNYGRVAGQHLTKHSRLGRQYPRFEEWGYSEDASYQEALRKYHQLIYGVDYSIGMVLEQLEALGIDDNTVIIFSSDNGYFNGSHGLGSKVLPYEEGARVPLIIYDPRHKKSNEKRNTNMITANVDIPATILDLAGVEIPEIYDGKSLLPAINTPDKPVRKSLPIIQVWGPKQTHCLTVLDEQFKYIYWFYKDENEQLVPTEELFDIKNDPYELKNLSHDPKHLAQLEKMRKLYDKQVQHWKSEGVKYNGYEEYETLFDRSISWDNKEVTLSKMMDTKKAHQY</sequence>
<keyword evidence="3" id="KW-1185">Reference proteome</keyword>
<comment type="caution">
    <text evidence="2">The sequence shown here is derived from an EMBL/GenBank/DDBJ whole genome shotgun (WGS) entry which is preliminary data.</text>
</comment>
<dbReference type="Gene3D" id="3.40.720.10">
    <property type="entry name" value="Alkaline Phosphatase, subunit A"/>
    <property type="match status" value="1"/>
</dbReference>
<feature type="domain" description="Sulfatase N-terminal" evidence="1">
    <location>
        <begin position="37"/>
        <end position="377"/>
    </location>
</feature>
<proteinExistence type="predicted"/>
<protein>
    <submittedName>
        <fullName evidence="2">Acetylglucosamine-6-sulfatase</fullName>
    </submittedName>
</protein>
<dbReference type="SUPFAM" id="SSF53649">
    <property type="entry name" value="Alkaline phosphatase-like"/>
    <property type="match status" value="1"/>
</dbReference>
<dbReference type="PROSITE" id="PS51257">
    <property type="entry name" value="PROKAR_LIPOPROTEIN"/>
    <property type="match status" value="1"/>
</dbReference>
<organism evidence="2 3">
    <name type="scientific">Flammeovirga pacifica</name>
    <dbReference type="NCBI Taxonomy" id="915059"/>
    <lineage>
        <taxon>Bacteria</taxon>
        <taxon>Pseudomonadati</taxon>
        <taxon>Bacteroidota</taxon>
        <taxon>Cytophagia</taxon>
        <taxon>Cytophagales</taxon>
        <taxon>Flammeovirgaceae</taxon>
        <taxon>Flammeovirga</taxon>
    </lineage>
</organism>
<dbReference type="PANTHER" id="PTHR43108">
    <property type="entry name" value="N-ACETYLGLUCOSAMINE-6-SULFATASE FAMILY MEMBER"/>
    <property type="match status" value="1"/>
</dbReference>